<dbReference type="Gene3D" id="2.60.40.10">
    <property type="entry name" value="Immunoglobulins"/>
    <property type="match status" value="1"/>
</dbReference>
<evidence type="ECO:0000313" key="7">
    <source>
        <dbReference type="EMBL" id="TRX73070.1"/>
    </source>
</evidence>
<dbReference type="GO" id="GO:0008849">
    <property type="term" value="F:enterochelin esterase activity"/>
    <property type="evidence" value="ECO:0007669"/>
    <property type="project" value="InterPro"/>
</dbReference>
<proteinExistence type="inferred from homology"/>
<evidence type="ECO:0000256" key="5">
    <source>
        <dbReference type="SAM" id="SignalP"/>
    </source>
</evidence>
<evidence type="ECO:0000259" key="6">
    <source>
        <dbReference type="Pfam" id="PF11806"/>
    </source>
</evidence>
<dbReference type="AlphaFoldDB" id="A0A553GU82"/>
<dbReference type="SUPFAM" id="SSF81296">
    <property type="entry name" value="E set domains"/>
    <property type="match status" value="1"/>
</dbReference>
<keyword evidence="3" id="KW-0378">Hydrolase</keyword>
<dbReference type="Pfam" id="PF11806">
    <property type="entry name" value="Enterochelin_N"/>
    <property type="match status" value="1"/>
</dbReference>
<organism evidence="7 8">
    <name type="scientific">Pseudomonas mangiferae</name>
    <dbReference type="NCBI Taxonomy" id="2593654"/>
    <lineage>
        <taxon>Bacteria</taxon>
        <taxon>Pseudomonadati</taxon>
        <taxon>Pseudomonadota</taxon>
        <taxon>Gammaproteobacteria</taxon>
        <taxon>Pseudomonadales</taxon>
        <taxon>Pseudomonadaceae</taxon>
        <taxon>Pseudomonas</taxon>
    </lineage>
</organism>
<feature type="signal peptide" evidence="5">
    <location>
        <begin position="1"/>
        <end position="21"/>
    </location>
</feature>
<dbReference type="Gene3D" id="3.40.50.1820">
    <property type="entry name" value="alpha/beta hydrolase"/>
    <property type="match status" value="1"/>
</dbReference>
<dbReference type="InterPro" id="IPR000801">
    <property type="entry name" value="Esterase-like"/>
</dbReference>
<dbReference type="InterPro" id="IPR029058">
    <property type="entry name" value="AB_hydrolase_fold"/>
</dbReference>
<comment type="subcellular location">
    <subcellularLocation>
        <location evidence="1">Cytoplasm</location>
    </subcellularLocation>
</comment>
<sequence length="522" mass="57047">MVIRGLLWAGLLAGLVALANADPGPRTVEGRLDARGQQRVPLSLERDAYLSGELPGRGLQLELADSADRPLRRLVEAQDGRRGFQLVAPAGNDFLLHLSGAPDAAYRLVLAAPVPLAAQHAPAETLDSPRLRRLQAELERGGDSTAFWAERAAHGTPLVEPAGPGEDWVTFLWRGAQRNVRLFGGPGYDHAALQRLGRSDVWFVTFRLPRQTRLSYQLAPDVPELNADPGTRRRAILATAQADPLNPRAFPARQADPFRYDSVLELADAPPQPWVAPRPGVARGSVERHLFDSPLLGNQRAVYLYRPAGYQPGGADNHLLYLFDAGPYLDKVPTPTVLDNLIAAGALPPTAAVLIDNPSGDTRAAELPGNPRFARFLAEELRPWLQARGLDAPASRTVVAGSSYGGLAASYVALRYPQVFGNVLSQSGSYWWAPPGEEPEWLTRQYVEAPRLPVRFYLEAGQFEQGDGQLGIFETTRHLRDVLRAKGYPVVHREWASGHDYLNWRGTLAEGLLALIGTPPPR</sequence>
<dbReference type="EMBL" id="VJOY01000021">
    <property type="protein sequence ID" value="TRX73070.1"/>
    <property type="molecule type" value="Genomic_DNA"/>
</dbReference>
<evidence type="ECO:0000313" key="8">
    <source>
        <dbReference type="Proteomes" id="UP000315235"/>
    </source>
</evidence>
<feature type="chain" id="PRO_5022036737" evidence="5">
    <location>
        <begin position="22"/>
        <end position="522"/>
    </location>
</feature>
<dbReference type="SUPFAM" id="SSF53474">
    <property type="entry name" value="alpha/beta-Hydrolases"/>
    <property type="match status" value="1"/>
</dbReference>
<gene>
    <name evidence="7" type="ORF">FM069_19870</name>
</gene>
<comment type="caution">
    <text evidence="7">The sequence shown here is derived from an EMBL/GenBank/DDBJ whole genome shotgun (WGS) entry which is preliminary data.</text>
</comment>
<keyword evidence="5" id="KW-0732">Signal</keyword>
<evidence type="ECO:0000256" key="4">
    <source>
        <dbReference type="ARBA" id="ARBA00024201"/>
    </source>
</evidence>
<feature type="domain" description="Enterochelin esterase N-terminal" evidence="6">
    <location>
        <begin position="169"/>
        <end position="274"/>
    </location>
</feature>
<dbReference type="PANTHER" id="PTHR48098">
    <property type="entry name" value="ENTEROCHELIN ESTERASE-RELATED"/>
    <property type="match status" value="1"/>
</dbReference>
<name>A0A553GU82_9PSED</name>
<evidence type="ECO:0000256" key="3">
    <source>
        <dbReference type="ARBA" id="ARBA00022801"/>
    </source>
</evidence>
<dbReference type="Pfam" id="PF00756">
    <property type="entry name" value="Esterase"/>
    <property type="match status" value="1"/>
</dbReference>
<evidence type="ECO:0000256" key="2">
    <source>
        <dbReference type="ARBA" id="ARBA00022490"/>
    </source>
</evidence>
<keyword evidence="2" id="KW-0963">Cytoplasm</keyword>
<dbReference type="GO" id="GO:0005506">
    <property type="term" value="F:iron ion binding"/>
    <property type="evidence" value="ECO:0007669"/>
    <property type="project" value="InterPro"/>
</dbReference>
<dbReference type="InterPro" id="IPR050583">
    <property type="entry name" value="Mycobacterial_A85_antigen"/>
</dbReference>
<dbReference type="GO" id="GO:0006826">
    <property type="term" value="P:iron ion transport"/>
    <property type="evidence" value="ECO:0007669"/>
    <property type="project" value="InterPro"/>
</dbReference>
<keyword evidence="8" id="KW-1185">Reference proteome</keyword>
<dbReference type="InterPro" id="IPR021764">
    <property type="entry name" value="Enterochelin_esterase_N"/>
</dbReference>
<dbReference type="InterPro" id="IPR014756">
    <property type="entry name" value="Ig_E-set"/>
</dbReference>
<evidence type="ECO:0000256" key="1">
    <source>
        <dbReference type="ARBA" id="ARBA00004496"/>
    </source>
</evidence>
<dbReference type="RefSeq" id="WP_143490148.1">
    <property type="nucleotide sequence ID" value="NZ_VJOY01000021.1"/>
</dbReference>
<dbReference type="PANTHER" id="PTHR48098:SF3">
    <property type="entry name" value="IRON(III) ENTEROBACTIN ESTERASE"/>
    <property type="match status" value="1"/>
</dbReference>
<protein>
    <submittedName>
        <fullName evidence="7">DUF3327 domain-containing protein</fullName>
    </submittedName>
</protein>
<dbReference type="GO" id="GO:0005737">
    <property type="term" value="C:cytoplasm"/>
    <property type="evidence" value="ECO:0007669"/>
    <property type="project" value="UniProtKB-SubCell"/>
</dbReference>
<dbReference type="Proteomes" id="UP000315235">
    <property type="component" value="Unassembled WGS sequence"/>
</dbReference>
<dbReference type="OrthoDB" id="9775130at2"/>
<accession>A0A553GU82</accession>
<reference evidence="7 8" key="1">
    <citation type="submission" date="2019-07" db="EMBL/GenBank/DDBJ databases">
        <title>Pseudomonas mangiferae sp. nov., isolated from bark of mango tree in Thailand.</title>
        <authorList>
            <person name="Srisuk N."/>
            <person name="Anurat P."/>
        </authorList>
    </citation>
    <scope>NUCLEOTIDE SEQUENCE [LARGE SCALE GENOMIC DNA]</scope>
    <source>
        <strain evidence="7 8">DMKU_BBB3-04</strain>
    </source>
</reference>
<comment type="similarity">
    <text evidence="4">Belongs to the Fes family.</text>
</comment>
<dbReference type="InterPro" id="IPR013783">
    <property type="entry name" value="Ig-like_fold"/>
</dbReference>